<dbReference type="AlphaFoldDB" id="A0A177TLV0"/>
<keyword evidence="2" id="KW-1185">Reference proteome</keyword>
<comment type="caution">
    <text evidence="1">The sequence shown here is derived from an EMBL/GenBank/DDBJ whole genome shotgun (WGS) entry which is preliminary data.</text>
</comment>
<dbReference type="EMBL" id="LWDF02000318">
    <property type="protein sequence ID" value="KAE8250505.1"/>
    <property type="molecule type" value="Genomic_DNA"/>
</dbReference>
<evidence type="ECO:0000313" key="2">
    <source>
        <dbReference type="Proteomes" id="UP000077521"/>
    </source>
</evidence>
<organism evidence="1 2">
    <name type="scientific">Tilletia indica</name>
    <dbReference type="NCBI Taxonomy" id="43049"/>
    <lineage>
        <taxon>Eukaryota</taxon>
        <taxon>Fungi</taxon>
        <taxon>Dikarya</taxon>
        <taxon>Basidiomycota</taxon>
        <taxon>Ustilaginomycotina</taxon>
        <taxon>Exobasidiomycetes</taxon>
        <taxon>Tilletiales</taxon>
        <taxon>Tilletiaceae</taxon>
        <taxon>Tilletia</taxon>
    </lineage>
</organism>
<evidence type="ECO:0000313" key="1">
    <source>
        <dbReference type="EMBL" id="KAE8250505.1"/>
    </source>
</evidence>
<dbReference type="Gene3D" id="3.90.228.10">
    <property type="match status" value="1"/>
</dbReference>
<reference evidence="1" key="1">
    <citation type="submission" date="2016-04" db="EMBL/GenBank/DDBJ databases">
        <authorList>
            <person name="Nguyen H.D."/>
            <person name="Samba Siva P."/>
            <person name="Cullis J."/>
            <person name="Levesque C.A."/>
            <person name="Hambleton S."/>
        </authorList>
    </citation>
    <scope>NUCLEOTIDE SEQUENCE</scope>
    <source>
        <strain evidence="1">DAOMC 236416</strain>
    </source>
</reference>
<gene>
    <name evidence="1" type="ORF">A4X13_0g4666</name>
</gene>
<dbReference type="SUPFAM" id="SSF56399">
    <property type="entry name" value="ADP-ribosylation"/>
    <property type="match status" value="1"/>
</dbReference>
<dbReference type="Proteomes" id="UP000077521">
    <property type="component" value="Unassembled WGS sequence"/>
</dbReference>
<name>A0A177TLV0_9BASI</name>
<reference evidence="1" key="2">
    <citation type="journal article" date="2019" name="IMA Fungus">
        <title>Genome sequencing and comparison of five Tilletia species to identify candidate genes for the detection of regulated species infecting wheat.</title>
        <authorList>
            <person name="Nguyen H.D.T."/>
            <person name="Sultana T."/>
            <person name="Kesanakurti P."/>
            <person name="Hambleton S."/>
        </authorList>
    </citation>
    <scope>NUCLEOTIDE SEQUENCE</scope>
    <source>
        <strain evidence="1">DAOMC 236416</strain>
    </source>
</reference>
<protein>
    <submittedName>
        <fullName evidence="1">Uncharacterized protein</fullName>
    </submittedName>
</protein>
<accession>A0A177TLV0</accession>
<proteinExistence type="predicted"/>
<sequence>MSFNTEHFKCLLCSRSLESLAVLCQPCTEISQLASPTFIPLGPEDDSKLYSLIKADFTASWLHHTLTMPEVIAIYAILMDKMSMQLYDSVRGSNQSPMETRLYHGTRVECGFGSSSMVPCDSQTCYLCRIVKEGFRHPMPSGVKAINNGVWDRFGSAIYATPVSSKAADYENMRNRTASNEERLRHIVVVRVATGNQETLHRDDRLHPASTQSVLQEVQR</sequence>